<gene>
    <name evidence="3" type="ORF">Cflav_PD5444</name>
</gene>
<dbReference type="InterPro" id="IPR013428">
    <property type="entry name" value="Membrane-bound_put_N"/>
</dbReference>
<dbReference type="InterPro" id="IPR055557">
    <property type="entry name" value="DUF7133"/>
</dbReference>
<keyword evidence="4" id="KW-1185">Reference proteome</keyword>
<dbReference type="Proteomes" id="UP000003688">
    <property type="component" value="Unassembled WGS sequence"/>
</dbReference>
<evidence type="ECO:0000313" key="3">
    <source>
        <dbReference type="EMBL" id="EEF62809.1"/>
    </source>
</evidence>
<organism evidence="3 4">
    <name type="scientific">Pedosphaera parvula (strain Ellin514)</name>
    <dbReference type="NCBI Taxonomy" id="320771"/>
    <lineage>
        <taxon>Bacteria</taxon>
        <taxon>Pseudomonadati</taxon>
        <taxon>Verrucomicrobiota</taxon>
        <taxon>Pedosphaerae</taxon>
        <taxon>Pedosphaerales</taxon>
        <taxon>Pedosphaeraceae</taxon>
        <taxon>Pedosphaera</taxon>
    </lineage>
</organism>
<dbReference type="PANTHER" id="PTHR33546:SF1">
    <property type="entry name" value="LARGE, MULTIFUNCTIONAL SECRETED PROTEIN"/>
    <property type="match status" value="1"/>
</dbReference>
<dbReference type="NCBIfam" id="TIGR02604">
    <property type="entry name" value="Piru_Ver_Nterm"/>
    <property type="match status" value="1"/>
</dbReference>
<evidence type="ECO:0000313" key="4">
    <source>
        <dbReference type="Proteomes" id="UP000003688"/>
    </source>
</evidence>
<dbReference type="Pfam" id="PF23500">
    <property type="entry name" value="DUF7133"/>
    <property type="match status" value="1"/>
</dbReference>
<reference evidence="3 4" key="1">
    <citation type="journal article" date="2011" name="J. Bacteriol.">
        <title>Genome sequence of 'Pedosphaera parvula' Ellin514, an aerobic Verrucomicrobial isolate from pasture soil.</title>
        <authorList>
            <person name="Kant R."/>
            <person name="van Passel M.W."/>
            <person name="Sangwan P."/>
            <person name="Palva A."/>
            <person name="Lucas S."/>
            <person name="Copeland A."/>
            <person name="Lapidus A."/>
            <person name="Glavina Del Rio T."/>
            <person name="Dalin E."/>
            <person name="Tice H."/>
            <person name="Bruce D."/>
            <person name="Goodwin L."/>
            <person name="Pitluck S."/>
            <person name="Chertkov O."/>
            <person name="Larimer F.W."/>
            <person name="Land M.L."/>
            <person name="Hauser L."/>
            <person name="Brettin T.S."/>
            <person name="Detter J.C."/>
            <person name="Han S."/>
            <person name="de Vos W.M."/>
            <person name="Janssen P.H."/>
            <person name="Smidt H."/>
        </authorList>
    </citation>
    <scope>NUCLEOTIDE SEQUENCE [LARGE SCALE GENOMIC DNA]</scope>
    <source>
        <strain evidence="3 4">Ellin514</strain>
    </source>
</reference>
<feature type="domain" description="DUF7133" evidence="2">
    <location>
        <begin position="39"/>
        <end position="293"/>
    </location>
</feature>
<dbReference type="SUPFAM" id="SSF50952">
    <property type="entry name" value="Soluble quinoprotein glucose dehydrogenase"/>
    <property type="match status" value="1"/>
</dbReference>
<protein>
    <submittedName>
        <fullName evidence="3">Membrane-bound dehydrogenase domain protein</fullName>
    </submittedName>
</protein>
<feature type="chain" id="PRO_5002894609" evidence="1">
    <location>
        <begin position="22"/>
        <end position="352"/>
    </location>
</feature>
<dbReference type="EMBL" id="ABOX02000003">
    <property type="protein sequence ID" value="EEF62809.1"/>
    <property type="molecule type" value="Genomic_DNA"/>
</dbReference>
<feature type="signal peptide" evidence="1">
    <location>
        <begin position="1"/>
        <end position="21"/>
    </location>
</feature>
<dbReference type="AlphaFoldDB" id="B9XBC4"/>
<dbReference type="InterPro" id="IPR011041">
    <property type="entry name" value="Quinoprot_gluc/sorb_DH_b-prop"/>
</dbReference>
<proteinExistence type="predicted"/>
<dbReference type="STRING" id="320771.Cflav_PD5444"/>
<evidence type="ECO:0000259" key="2">
    <source>
        <dbReference type="Pfam" id="PF23500"/>
    </source>
</evidence>
<accession>B9XBC4</accession>
<sequence precursor="true">MYPALVGLVTTSLLMVPALKAAEPTITAKDLPRMPAVEPKDALKTFQVKPGFHVELAASEPLVVSPVAMSFDEKGRLFVVEMIDYSERRDETPHLGRIRMLEDTNGDGVFDKSTIYAENLAWPTAVICYDGGIFVGATPDIIYLKDTNGDGKADVREVVFTGFAEGVKRINVQAMLNSFNWGLDNKIHGATSGNGGWIKSLRHPEAKPLDLHGRDFVIDPRTMTMTSESGGGQHGLSFDDWGHRFACNNSDHIRLFMYDDKYAARNPYYAMPAPLASIAVDGPAAEVFRISPEEPWRVIRTPLACGRSGQWASGGRRPFGWLFYRGYRHDDLSRQCVSEGILGQCFRGGCGW</sequence>
<comment type="caution">
    <text evidence="3">The sequence shown here is derived from an EMBL/GenBank/DDBJ whole genome shotgun (WGS) entry which is preliminary data.</text>
</comment>
<name>B9XBC4_PEDPL</name>
<dbReference type="PANTHER" id="PTHR33546">
    <property type="entry name" value="LARGE, MULTIFUNCTIONAL SECRETED PROTEIN-RELATED"/>
    <property type="match status" value="1"/>
</dbReference>
<keyword evidence="1" id="KW-0732">Signal</keyword>
<evidence type="ECO:0000256" key="1">
    <source>
        <dbReference type="SAM" id="SignalP"/>
    </source>
</evidence>